<comment type="caution">
    <text evidence="2">The sequence shown here is derived from an EMBL/GenBank/DDBJ whole genome shotgun (WGS) entry which is preliminary data.</text>
</comment>
<evidence type="ECO:0000256" key="1">
    <source>
        <dbReference type="SAM" id="MobiDB-lite"/>
    </source>
</evidence>
<dbReference type="EMBL" id="JARJCM010000371">
    <property type="protein sequence ID" value="KAJ7017900.1"/>
    <property type="molecule type" value="Genomic_DNA"/>
</dbReference>
<evidence type="ECO:0000313" key="2">
    <source>
        <dbReference type="EMBL" id="KAJ7017900.1"/>
    </source>
</evidence>
<feature type="compositionally biased region" description="Gly residues" evidence="1">
    <location>
        <begin position="139"/>
        <end position="148"/>
    </location>
</feature>
<feature type="region of interest" description="Disordered" evidence="1">
    <location>
        <begin position="1"/>
        <end position="92"/>
    </location>
</feature>
<keyword evidence="3" id="KW-1185">Reference proteome</keyword>
<sequence>MSNTYNTQDSNKDLTSSTGTSNLNIDQSTDTQTTGGFHDSGRTHIERGSAAGNIDGDFGTSGLDHNSGPGPGDLGPSVIGQKGGSGNLGANSGMDSAVRFDGGTGEGMGAGTVGARDPGAGGVPLNGETGEGMGADIGTGTGGVGYGPGKTTSSSNKYGPGADDLSSSDQHGGTSDIHGAKPSMGDKIIGGAEKLVGKATKNPEMVEKGQERKERV</sequence>
<reference evidence="2" key="1">
    <citation type="submission" date="2023-03" db="EMBL/GenBank/DDBJ databases">
        <title>Massive genome expansion in bonnet fungi (Mycena s.s.) driven by repeated elements and novel gene families across ecological guilds.</title>
        <authorList>
            <consortium name="Lawrence Berkeley National Laboratory"/>
            <person name="Harder C.B."/>
            <person name="Miyauchi S."/>
            <person name="Viragh M."/>
            <person name="Kuo A."/>
            <person name="Thoen E."/>
            <person name="Andreopoulos B."/>
            <person name="Lu D."/>
            <person name="Skrede I."/>
            <person name="Drula E."/>
            <person name="Henrissat B."/>
            <person name="Morin E."/>
            <person name="Kohler A."/>
            <person name="Barry K."/>
            <person name="LaButti K."/>
            <person name="Morin E."/>
            <person name="Salamov A."/>
            <person name="Lipzen A."/>
            <person name="Mereny Z."/>
            <person name="Hegedus B."/>
            <person name="Baldrian P."/>
            <person name="Stursova M."/>
            <person name="Weitz H."/>
            <person name="Taylor A."/>
            <person name="Grigoriev I.V."/>
            <person name="Nagy L.G."/>
            <person name="Martin F."/>
            <person name="Kauserud H."/>
        </authorList>
    </citation>
    <scope>NUCLEOTIDE SEQUENCE</scope>
    <source>
        <strain evidence="2">CBHHK200</strain>
    </source>
</reference>
<name>A0AAD6WMF0_9AGAR</name>
<feature type="compositionally biased region" description="Basic and acidic residues" evidence="1">
    <location>
        <begin position="204"/>
        <end position="216"/>
    </location>
</feature>
<feature type="region of interest" description="Disordered" evidence="1">
    <location>
        <begin position="139"/>
        <end position="216"/>
    </location>
</feature>
<evidence type="ECO:0000313" key="3">
    <source>
        <dbReference type="Proteomes" id="UP001218188"/>
    </source>
</evidence>
<organism evidence="2 3">
    <name type="scientific">Mycena alexandri</name>
    <dbReference type="NCBI Taxonomy" id="1745969"/>
    <lineage>
        <taxon>Eukaryota</taxon>
        <taxon>Fungi</taxon>
        <taxon>Dikarya</taxon>
        <taxon>Basidiomycota</taxon>
        <taxon>Agaricomycotina</taxon>
        <taxon>Agaricomycetes</taxon>
        <taxon>Agaricomycetidae</taxon>
        <taxon>Agaricales</taxon>
        <taxon>Marasmiineae</taxon>
        <taxon>Mycenaceae</taxon>
        <taxon>Mycena</taxon>
    </lineage>
</organism>
<dbReference type="Proteomes" id="UP001218188">
    <property type="component" value="Unassembled WGS sequence"/>
</dbReference>
<feature type="compositionally biased region" description="Polar residues" evidence="1">
    <location>
        <begin position="1"/>
        <end position="35"/>
    </location>
</feature>
<protein>
    <submittedName>
        <fullName evidence="2">Uncharacterized protein</fullName>
    </submittedName>
</protein>
<gene>
    <name evidence="2" type="ORF">C8F04DRAFT_415423</name>
</gene>
<dbReference type="AlphaFoldDB" id="A0AAD6WMF0"/>
<accession>A0AAD6WMF0</accession>
<proteinExistence type="predicted"/>